<accession>A0A0C2JAC2</accession>
<comment type="caution">
    <text evidence="2">The sequence shown here is derived from an EMBL/GenBank/DDBJ whole genome shotgun (WGS) entry which is preliminary data.</text>
</comment>
<dbReference type="AlphaFoldDB" id="A0A0C2JAC2"/>
<keyword evidence="3" id="KW-1185">Reference proteome</keyword>
<keyword evidence="1" id="KW-0732">Signal</keyword>
<evidence type="ECO:0000313" key="2">
    <source>
        <dbReference type="EMBL" id="KII74774.1"/>
    </source>
</evidence>
<evidence type="ECO:0000313" key="3">
    <source>
        <dbReference type="Proteomes" id="UP000031668"/>
    </source>
</evidence>
<dbReference type="EMBL" id="JWZT01000266">
    <property type="protein sequence ID" value="KII74774.1"/>
    <property type="molecule type" value="Genomic_DNA"/>
</dbReference>
<evidence type="ECO:0000256" key="1">
    <source>
        <dbReference type="SAM" id="SignalP"/>
    </source>
</evidence>
<dbReference type="Proteomes" id="UP000031668">
    <property type="component" value="Unassembled WGS sequence"/>
</dbReference>
<name>A0A0C2JAC2_THEKT</name>
<reference evidence="2 3" key="1">
    <citation type="journal article" date="2014" name="Genome Biol. Evol.">
        <title>The genome of the myxosporean Thelohanellus kitauei shows adaptations to nutrient acquisition within its fish host.</title>
        <authorList>
            <person name="Yang Y."/>
            <person name="Xiong J."/>
            <person name="Zhou Z."/>
            <person name="Huo F."/>
            <person name="Miao W."/>
            <person name="Ran C."/>
            <person name="Liu Y."/>
            <person name="Zhang J."/>
            <person name="Feng J."/>
            <person name="Wang M."/>
            <person name="Wang M."/>
            <person name="Wang L."/>
            <person name="Yao B."/>
        </authorList>
    </citation>
    <scope>NUCLEOTIDE SEQUENCE [LARGE SCALE GENOMIC DNA]</scope>
    <source>
        <strain evidence="2">Wuqing</strain>
    </source>
</reference>
<protein>
    <submittedName>
        <fullName evidence="2">Uncharacterized protein</fullName>
    </submittedName>
</protein>
<gene>
    <name evidence="2" type="ORF">RF11_07924</name>
</gene>
<feature type="signal peptide" evidence="1">
    <location>
        <begin position="1"/>
        <end position="20"/>
    </location>
</feature>
<organism evidence="2 3">
    <name type="scientific">Thelohanellus kitauei</name>
    <name type="common">Myxosporean</name>
    <dbReference type="NCBI Taxonomy" id="669202"/>
    <lineage>
        <taxon>Eukaryota</taxon>
        <taxon>Metazoa</taxon>
        <taxon>Cnidaria</taxon>
        <taxon>Myxozoa</taxon>
        <taxon>Myxosporea</taxon>
        <taxon>Bivalvulida</taxon>
        <taxon>Platysporina</taxon>
        <taxon>Myxobolidae</taxon>
        <taxon>Thelohanellus</taxon>
    </lineage>
</organism>
<feature type="chain" id="PRO_5002151142" evidence="1">
    <location>
        <begin position="21"/>
        <end position="266"/>
    </location>
</feature>
<proteinExistence type="predicted"/>
<sequence length="266" mass="30572">MSPLILALLLILTSSYETESQNKGWIYDITFGHKTAYVEMNFVLEYAIKGYKGTFDESDLTLFEISTKDGLHIKLDKHGAFADIKCNMIFSEIYYEFNDCRVSIQPQSVKIQTDLSIKHHYKFNTNTKYEFTGKASYTHQGQSDGTHLEFNLFYLMIENKGYTETCHVNDENIAETYIGPNYIYPCNLKSSRYQADIETREDSQPLGICCCMNVNNAEKTHVDAKHECEFIFHARDCASNSPQQCLAKLPAEYTKSALCKECNMKF</sequence>